<evidence type="ECO:0000259" key="7">
    <source>
        <dbReference type="Pfam" id="PF17389"/>
    </source>
</evidence>
<accession>A0A852ZL64</accession>
<dbReference type="PANTHER" id="PTHR33307:SF6">
    <property type="entry name" value="ALPHA-RHAMNOSIDASE (EUROFUNG)-RELATED"/>
    <property type="match status" value="1"/>
</dbReference>
<feature type="domain" description="Alpha-L-rhamnosidase C-terminal" evidence="8">
    <location>
        <begin position="822"/>
        <end position="893"/>
    </location>
</feature>
<dbReference type="InterPro" id="IPR008902">
    <property type="entry name" value="Rhamnosid_concanavalin"/>
</dbReference>
<comment type="catalytic activity">
    <reaction evidence="1">
        <text>Hydrolysis of terminal non-reducing alpha-L-rhamnose residues in alpha-L-rhamnosides.</text>
        <dbReference type="EC" id="3.2.1.40"/>
    </reaction>
</comment>
<dbReference type="InterPro" id="IPR035398">
    <property type="entry name" value="Bac_rhamnosid_C"/>
</dbReference>
<dbReference type="InterPro" id="IPR013783">
    <property type="entry name" value="Ig-like_fold"/>
</dbReference>
<dbReference type="InterPro" id="IPR016007">
    <property type="entry name" value="Alpha_rhamnosid"/>
</dbReference>
<evidence type="ECO:0000256" key="3">
    <source>
        <dbReference type="ARBA" id="ARBA00022801"/>
    </source>
</evidence>
<dbReference type="Gene3D" id="2.60.420.10">
    <property type="entry name" value="Maltose phosphorylase, domain 3"/>
    <property type="match status" value="1"/>
</dbReference>
<gene>
    <name evidence="9" type="ORF">F4554_005276</name>
</gene>
<dbReference type="Proteomes" id="UP000579605">
    <property type="component" value="Unassembled WGS sequence"/>
</dbReference>
<evidence type="ECO:0000256" key="2">
    <source>
        <dbReference type="ARBA" id="ARBA00012652"/>
    </source>
</evidence>
<dbReference type="EMBL" id="JACBZH010000001">
    <property type="protein sequence ID" value="NYH92638.1"/>
    <property type="molecule type" value="Genomic_DNA"/>
</dbReference>
<feature type="domain" description="Alpha-L-rhamnosidase concanavalin-like" evidence="5">
    <location>
        <begin position="373"/>
        <end position="473"/>
    </location>
</feature>
<evidence type="ECO:0000259" key="8">
    <source>
        <dbReference type="Pfam" id="PF17390"/>
    </source>
</evidence>
<dbReference type="PIRSF" id="PIRSF010631">
    <property type="entry name" value="A-rhamnsds"/>
    <property type="match status" value="1"/>
</dbReference>
<dbReference type="RefSeq" id="WP_179790032.1">
    <property type="nucleotide sequence ID" value="NZ_BAAARR010000021.1"/>
</dbReference>
<feature type="domain" description="Bacterial alpha-L-rhamnosidase N-terminal" evidence="6">
    <location>
        <begin position="187"/>
        <end position="360"/>
    </location>
</feature>
<comment type="caution">
    <text evidence="9">The sequence shown here is derived from an EMBL/GenBank/DDBJ whole genome shotgun (WGS) entry which is preliminary data.</text>
</comment>
<protein>
    <recommendedName>
        <fullName evidence="2">alpha-L-rhamnosidase</fullName>
        <ecNumber evidence="2">3.2.1.40</ecNumber>
    </recommendedName>
</protein>
<dbReference type="PANTHER" id="PTHR33307">
    <property type="entry name" value="ALPHA-RHAMNOSIDASE (EUROFUNG)"/>
    <property type="match status" value="1"/>
</dbReference>
<organism evidence="9 10">
    <name type="scientific">Actinopolymorpha rutila</name>
    <dbReference type="NCBI Taxonomy" id="446787"/>
    <lineage>
        <taxon>Bacteria</taxon>
        <taxon>Bacillati</taxon>
        <taxon>Actinomycetota</taxon>
        <taxon>Actinomycetes</taxon>
        <taxon>Propionibacteriales</taxon>
        <taxon>Actinopolymorphaceae</taxon>
        <taxon>Actinopolymorpha</taxon>
    </lineage>
</organism>
<feature type="domain" description="Alpha-L-rhamnosidase six-hairpin glycosidase" evidence="7">
    <location>
        <begin position="479"/>
        <end position="818"/>
    </location>
</feature>
<dbReference type="AlphaFoldDB" id="A0A852ZL64"/>
<dbReference type="Pfam" id="PF08531">
    <property type="entry name" value="Bac_rhamnosid_N"/>
    <property type="match status" value="1"/>
</dbReference>
<dbReference type="GO" id="GO:0030596">
    <property type="term" value="F:alpha-L-rhamnosidase activity"/>
    <property type="evidence" value="ECO:0007669"/>
    <property type="project" value="UniProtKB-EC"/>
</dbReference>
<keyword evidence="9" id="KW-0326">Glycosidase</keyword>
<name>A0A852ZL64_9ACTN</name>
<dbReference type="Gene3D" id="1.50.10.10">
    <property type="match status" value="1"/>
</dbReference>
<evidence type="ECO:0000256" key="4">
    <source>
        <dbReference type="SAM" id="MobiDB-lite"/>
    </source>
</evidence>
<dbReference type="InterPro" id="IPR035396">
    <property type="entry name" value="Bac_rhamnosid6H"/>
</dbReference>
<dbReference type="Gene3D" id="2.60.40.10">
    <property type="entry name" value="Immunoglobulins"/>
    <property type="match status" value="1"/>
</dbReference>
<evidence type="ECO:0000256" key="1">
    <source>
        <dbReference type="ARBA" id="ARBA00001445"/>
    </source>
</evidence>
<dbReference type="Pfam" id="PF25788">
    <property type="entry name" value="Ig_Rha78A_N"/>
    <property type="match status" value="1"/>
</dbReference>
<evidence type="ECO:0000259" key="5">
    <source>
        <dbReference type="Pfam" id="PF05592"/>
    </source>
</evidence>
<dbReference type="Pfam" id="PF17389">
    <property type="entry name" value="Bac_rhamnosid6H"/>
    <property type="match status" value="1"/>
</dbReference>
<dbReference type="InterPro" id="IPR008928">
    <property type="entry name" value="6-hairpin_glycosidase_sf"/>
</dbReference>
<evidence type="ECO:0000313" key="10">
    <source>
        <dbReference type="Proteomes" id="UP000579605"/>
    </source>
</evidence>
<dbReference type="InterPro" id="IPR013737">
    <property type="entry name" value="Bac_rhamnosid_N"/>
</dbReference>
<evidence type="ECO:0000313" key="9">
    <source>
        <dbReference type="EMBL" id="NYH92638.1"/>
    </source>
</evidence>
<proteinExistence type="predicted"/>
<feature type="region of interest" description="Disordered" evidence="4">
    <location>
        <begin position="33"/>
        <end position="67"/>
    </location>
</feature>
<dbReference type="InterPro" id="IPR012341">
    <property type="entry name" value="6hp_glycosidase-like_sf"/>
</dbReference>
<sequence>MSAASATGVLIPYALRTEYAENPLGVEEPRPRLSWLLRPAPQESSGASGSGASGSSASGSSASGSDLSGAAAAQTAYQVIVATDLADLDAGRGPVWDSGRVESGRTGQVEYVGEALAPDTGHVWTVRVWDGSGQVSDWAEPVTFVTAPADPQGWGGAMWIGQAAALQTDGQPPAPLLRKVFRLPTGDVAHARLYVSGLGYGDFFLDGERIGRSVLDPAPTNYDATVLYSTYDLTAQVRAGASDTDHVLAAALGRGRYGDPTPNVWYWQKAPWWDHPKLLAHLAVTYTDGRVVRVVSDLTWRGVDGPTRSDSLYSGEHYDARHARRGWTTVDFDDSDWPEVVAATPPRGQLRSQQLEPIEVIGELEPVGLSEPQPGVYVYDLGQQVTGWARLHVTGPAGATVRLRHGERLLPDGTVDIRQVHIDGDIQTDFFTLAGEGTEAFEPSFSYKGFQYVQIDGHPGRPELGDLRGVVVHTAVASTAELDTDHPIVNRLHTATRWAVLNNLHGIPTDTPVFEKNGWTGDAHLTADVAAYNFHMPRFYTKWLQDWVDAQLPSGEFPPIVPTAGWGYHHDTEAGIVGPIPAWDVAYVEIPWVMYQHYGDERILRRHYDPARRYLDFLVDGYLNDDIVLAGLGDWLPPGSHGMPPEGPGIYETAYTVRFVDLLDRIARVVGREEDLAGYAELRARLAAGFDRAFYDAKSGTYHGERPTEYRQSANVVALAFGLVPQERYHQVLDRLVADIHEREDHLDTGVIGTKFLLPLLSRNGLADLAFTVATQRTYPGYGFWIEQGATSLYEHWQADSRSRNHHFFGHVDQWFIEDLVGVTPAEPGFTRLRMRPLPPSELGRARVDLDTVRGRVTAGWERRGAGYSVRVDLPPGVTAEVHVPTSGGGHLVEECGPGRHTLES</sequence>
<reference evidence="9 10" key="1">
    <citation type="submission" date="2020-07" db="EMBL/GenBank/DDBJ databases">
        <title>Sequencing the genomes of 1000 actinobacteria strains.</title>
        <authorList>
            <person name="Klenk H.-P."/>
        </authorList>
    </citation>
    <scope>NUCLEOTIDE SEQUENCE [LARGE SCALE GENOMIC DNA]</scope>
    <source>
        <strain evidence="9 10">DSM 18448</strain>
    </source>
</reference>
<dbReference type="Gene3D" id="2.60.120.260">
    <property type="entry name" value="Galactose-binding domain-like"/>
    <property type="match status" value="2"/>
</dbReference>
<dbReference type="GO" id="GO:0005975">
    <property type="term" value="P:carbohydrate metabolic process"/>
    <property type="evidence" value="ECO:0007669"/>
    <property type="project" value="InterPro"/>
</dbReference>
<dbReference type="EC" id="3.2.1.40" evidence="2"/>
<feature type="compositionally biased region" description="Low complexity" evidence="4">
    <location>
        <begin position="53"/>
        <end position="67"/>
    </location>
</feature>
<keyword evidence="10" id="KW-1185">Reference proteome</keyword>
<dbReference type="SUPFAM" id="SSF48208">
    <property type="entry name" value="Six-hairpin glycosidases"/>
    <property type="match status" value="1"/>
</dbReference>
<keyword evidence="3 9" id="KW-0378">Hydrolase</keyword>
<evidence type="ECO:0000259" key="6">
    <source>
        <dbReference type="Pfam" id="PF08531"/>
    </source>
</evidence>
<dbReference type="Pfam" id="PF05592">
    <property type="entry name" value="Bac_rhamnosid"/>
    <property type="match status" value="1"/>
</dbReference>
<dbReference type="Pfam" id="PF17390">
    <property type="entry name" value="Bac_rhamnosid_C"/>
    <property type="match status" value="1"/>
</dbReference>